<gene>
    <name evidence="1" type="ORF">QFZ53_001830</name>
</gene>
<proteinExistence type="predicted"/>
<accession>A0AAW8EXP0</accession>
<evidence type="ECO:0000313" key="2">
    <source>
        <dbReference type="Proteomes" id="UP001244427"/>
    </source>
</evidence>
<evidence type="ECO:0000313" key="1">
    <source>
        <dbReference type="EMBL" id="MDQ0647634.1"/>
    </source>
</evidence>
<dbReference type="RefSeq" id="WP_307295597.1">
    <property type="nucleotide sequence ID" value="NZ_JAUSXV010000001.1"/>
</dbReference>
<comment type="caution">
    <text evidence="1">The sequence shown here is derived from an EMBL/GenBank/DDBJ whole genome shotgun (WGS) entry which is preliminary data.</text>
</comment>
<keyword evidence="2" id="KW-1185">Reference proteome</keyword>
<sequence length="178" mass="19014">MSNDPAAAVNEDPFWSVVRRRHPDLDIVVLPPEAPPVTDSGLPERAAEPFAEFVTAEADGCWARLVSHGMPVQSVRWIPGPTDDSVRRSITLTLDDAPAAVGIGHLRDAETLLTADGWQVFTPPTGLPRVLADRPGELGSESLLFGYAPDTGRLFLRLTSAGLPVGTSRVRELIGSAS</sequence>
<dbReference type="EMBL" id="JAUSXV010000001">
    <property type="protein sequence ID" value="MDQ0647634.1"/>
    <property type="molecule type" value="Genomic_DNA"/>
</dbReference>
<organism evidence="1 2">
    <name type="scientific">Microbacterium natoriense</name>
    <dbReference type="NCBI Taxonomy" id="284570"/>
    <lineage>
        <taxon>Bacteria</taxon>
        <taxon>Bacillati</taxon>
        <taxon>Actinomycetota</taxon>
        <taxon>Actinomycetes</taxon>
        <taxon>Micrococcales</taxon>
        <taxon>Microbacteriaceae</taxon>
        <taxon>Microbacterium</taxon>
    </lineage>
</organism>
<name>A0AAW8EXP0_9MICO</name>
<protein>
    <submittedName>
        <fullName evidence="1">Uncharacterized protein</fullName>
    </submittedName>
</protein>
<dbReference type="AlphaFoldDB" id="A0AAW8EXP0"/>
<reference evidence="1 2" key="1">
    <citation type="submission" date="2023-07" db="EMBL/GenBank/DDBJ databases">
        <title>Comparative genomics of wheat-associated soil bacteria to identify genetic determinants of phenazine resistance.</title>
        <authorList>
            <person name="Mouncey N."/>
        </authorList>
    </citation>
    <scope>NUCLEOTIDE SEQUENCE [LARGE SCALE GENOMIC DNA]</scope>
    <source>
        <strain evidence="1 2">W4I9-1</strain>
    </source>
</reference>
<dbReference type="Proteomes" id="UP001244427">
    <property type="component" value="Unassembled WGS sequence"/>
</dbReference>